<dbReference type="Proteomes" id="UP001519460">
    <property type="component" value="Unassembled WGS sequence"/>
</dbReference>
<keyword evidence="3" id="KW-0479">Metal-binding</keyword>
<evidence type="ECO:0000256" key="1">
    <source>
        <dbReference type="ARBA" id="ARBA00001913"/>
    </source>
</evidence>
<evidence type="ECO:0000256" key="5">
    <source>
        <dbReference type="ARBA" id="ARBA00022801"/>
    </source>
</evidence>
<dbReference type="InterPro" id="IPR017850">
    <property type="entry name" value="Alkaline_phosphatase_core_sf"/>
</dbReference>
<feature type="domain" description="Sulfatase N-terminal" evidence="7">
    <location>
        <begin position="27"/>
        <end position="327"/>
    </location>
</feature>
<dbReference type="InterPro" id="IPR000917">
    <property type="entry name" value="Sulfatase_N"/>
</dbReference>
<reference evidence="8 9" key="1">
    <citation type="journal article" date="2023" name="Sci. Data">
        <title>Genome assembly of the Korean intertidal mud-creeper Batillaria attramentaria.</title>
        <authorList>
            <person name="Patra A.K."/>
            <person name="Ho P.T."/>
            <person name="Jun S."/>
            <person name="Lee S.J."/>
            <person name="Kim Y."/>
            <person name="Won Y.J."/>
        </authorList>
    </citation>
    <scope>NUCLEOTIDE SEQUENCE [LARGE SCALE GENOMIC DNA]</scope>
    <source>
        <strain evidence="8">Wonlab-2016</strain>
    </source>
</reference>
<evidence type="ECO:0000313" key="8">
    <source>
        <dbReference type="EMBL" id="KAK7473861.1"/>
    </source>
</evidence>
<organism evidence="8 9">
    <name type="scientific">Batillaria attramentaria</name>
    <dbReference type="NCBI Taxonomy" id="370345"/>
    <lineage>
        <taxon>Eukaryota</taxon>
        <taxon>Metazoa</taxon>
        <taxon>Spiralia</taxon>
        <taxon>Lophotrochozoa</taxon>
        <taxon>Mollusca</taxon>
        <taxon>Gastropoda</taxon>
        <taxon>Caenogastropoda</taxon>
        <taxon>Sorbeoconcha</taxon>
        <taxon>Cerithioidea</taxon>
        <taxon>Batillariidae</taxon>
        <taxon>Batillaria</taxon>
    </lineage>
</organism>
<evidence type="ECO:0000256" key="4">
    <source>
        <dbReference type="ARBA" id="ARBA00022729"/>
    </source>
</evidence>
<gene>
    <name evidence="8" type="ORF">BaRGS_00034912</name>
</gene>
<proteinExistence type="inferred from homology"/>
<dbReference type="GO" id="GO:0016787">
    <property type="term" value="F:hydrolase activity"/>
    <property type="evidence" value="ECO:0007669"/>
    <property type="project" value="UniProtKB-KW"/>
</dbReference>
<evidence type="ECO:0000256" key="6">
    <source>
        <dbReference type="ARBA" id="ARBA00022837"/>
    </source>
</evidence>
<comment type="cofactor">
    <cofactor evidence="1">
        <name>Ca(2+)</name>
        <dbReference type="ChEBI" id="CHEBI:29108"/>
    </cofactor>
</comment>
<accession>A0ABD0JG17</accession>
<feature type="non-terminal residue" evidence="8">
    <location>
        <position position="327"/>
    </location>
</feature>
<dbReference type="AlphaFoldDB" id="A0ABD0JG17"/>
<dbReference type="InterPro" id="IPR024607">
    <property type="entry name" value="Sulfatase_CS"/>
</dbReference>
<dbReference type="InterPro" id="IPR035874">
    <property type="entry name" value="IDS"/>
</dbReference>
<comment type="caution">
    <text evidence="8">The sequence shown here is derived from an EMBL/GenBank/DDBJ whole genome shotgun (WGS) entry which is preliminary data.</text>
</comment>
<dbReference type="PROSITE" id="PS00149">
    <property type="entry name" value="SULFATASE_2"/>
    <property type="match status" value="1"/>
</dbReference>
<dbReference type="PROSITE" id="PS51257">
    <property type="entry name" value="PROKAR_LIPOPROTEIN"/>
    <property type="match status" value="1"/>
</dbReference>
<dbReference type="GO" id="GO:0046872">
    <property type="term" value="F:metal ion binding"/>
    <property type="evidence" value="ECO:0007669"/>
    <property type="project" value="UniProtKB-KW"/>
</dbReference>
<evidence type="ECO:0000256" key="2">
    <source>
        <dbReference type="ARBA" id="ARBA00008779"/>
    </source>
</evidence>
<dbReference type="PANTHER" id="PTHR45953:SF1">
    <property type="entry name" value="IDURONATE 2-SULFATASE"/>
    <property type="match status" value="1"/>
</dbReference>
<dbReference type="Gene3D" id="3.40.720.10">
    <property type="entry name" value="Alkaline Phosphatase, subunit A"/>
    <property type="match status" value="1"/>
</dbReference>
<evidence type="ECO:0000256" key="3">
    <source>
        <dbReference type="ARBA" id="ARBA00022723"/>
    </source>
</evidence>
<dbReference type="EMBL" id="JACVVK020000455">
    <property type="protein sequence ID" value="KAK7473861.1"/>
    <property type="molecule type" value="Genomic_DNA"/>
</dbReference>
<dbReference type="SUPFAM" id="SSF53649">
    <property type="entry name" value="Alkaline phosphatase-like"/>
    <property type="match status" value="1"/>
</dbReference>
<keyword evidence="5" id="KW-0378">Hydrolase</keyword>
<sequence>MVRSHPMAGHASLIFSSCFCLRASPKPNVLFLVVDDLRPKLGCYGDSGMVTPNIDNLASRSVRFERAYVQQALCNPSRSSFLTSRRPDTTRIFDLVTYFRRVSGNFTTLPQHFKNNGYITQSVGKIFHPGSASGGTDDYPYSWTFPAYHPPTEKNMLGKVCPGADGQLHRYFVCPVANLSEVPGKSLPDIGVADFAVEFLQNRTKQPEQPFFLAVGFHKPHLPFRYPQQYQDLYPLSKLHLAQDNFFPSWLPPVAWNDFFALRSSEDVAALNMSWPYGPMPEDFQMKMIQSYSAATSYTDAQLGRVLEALDKAGFANNTIISFHGDH</sequence>
<keyword evidence="6" id="KW-0106">Calcium</keyword>
<dbReference type="Pfam" id="PF00884">
    <property type="entry name" value="Sulfatase"/>
    <property type="match status" value="1"/>
</dbReference>
<protein>
    <recommendedName>
        <fullName evidence="7">Sulfatase N-terminal domain-containing protein</fullName>
    </recommendedName>
</protein>
<keyword evidence="9" id="KW-1185">Reference proteome</keyword>
<evidence type="ECO:0000259" key="7">
    <source>
        <dbReference type="Pfam" id="PF00884"/>
    </source>
</evidence>
<evidence type="ECO:0000313" key="9">
    <source>
        <dbReference type="Proteomes" id="UP001519460"/>
    </source>
</evidence>
<dbReference type="PANTHER" id="PTHR45953">
    <property type="entry name" value="IDURONATE 2-SULFATASE"/>
    <property type="match status" value="1"/>
</dbReference>
<comment type="similarity">
    <text evidence="2">Belongs to the sulfatase family.</text>
</comment>
<keyword evidence="4" id="KW-0732">Signal</keyword>
<name>A0ABD0JG17_9CAEN</name>
<dbReference type="CDD" id="cd16030">
    <property type="entry name" value="iduronate-2-sulfatase"/>
    <property type="match status" value="1"/>
</dbReference>